<dbReference type="Proteomes" id="UP000199077">
    <property type="component" value="Chromosome I"/>
</dbReference>
<dbReference type="InterPro" id="IPR013324">
    <property type="entry name" value="RNA_pol_sigma_r3/r4-like"/>
</dbReference>
<dbReference type="NCBIfam" id="TIGR02983">
    <property type="entry name" value="SigE-fam_strep"/>
    <property type="match status" value="1"/>
</dbReference>
<protein>
    <submittedName>
        <fullName evidence="8">RNA polymerase sigma-70 factor, sigma-E family</fullName>
    </submittedName>
</protein>
<dbReference type="GO" id="GO:0003677">
    <property type="term" value="F:DNA binding"/>
    <property type="evidence" value="ECO:0007669"/>
    <property type="project" value="UniProtKB-KW"/>
</dbReference>
<dbReference type="AlphaFoldDB" id="A0A1H0Q218"/>
<organism evidence="8 9">
    <name type="scientific">Pedococcus dokdonensis</name>
    <dbReference type="NCBI Taxonomy" id="443156"/>
    <lineage>
        <taxon>Bacteria</taxon>
        <taxon>Bacillati</taxon>
        <taxon>Actinomycetota</taxon>
        <taxon>Actinomycetes</taxon>
        <taxon>Micrococcales</taxon>
        <taxon>Intrasporangiaceae</taxon>
        <taxon>Pedococcus</taxon>
    </lineage>
</organism>
<evidence type="ECO:0000256" key="1">
    <source>
        <dbReference type="ARBA" id="ARBA00010641"/>
    </source>
</evidence>
<evidence type="ECO:0000313" key="8">
    <source>
        <dbReference type="EMBL" id="SDP11065.1"/>
    </source>
</evidence>
<dbReference type="STRING" id="443156.SAMN04489867_1445"/>
<evidence type="ECO:0000256" key="5">
    <source>
        <dbReference type="ARBA" id="ARBA00023163"/>
    </source>
</evidence>
<evidence type="ECO:0000259" key="7">
    <source>
        <dbReference type="Pfam" id="PF08281"/>
    </source>
</evidence>
<dbReference type="GO" id="GO:0006352">
    <property type="term" value="P:DNA-templated transcription initiation"/>
    <property type="evidence" value="ECO:0007669"/>
    <property type="project" value="InterPro"/>
</dbReference>
<dbReference type="Gene3D" id="1.10.1740.10">
    <property type="match status" value="1"/>
</dbReference>
<dbReference type="InterPro" id="IPR039425">
    <property type="entry name" value="RNA_pol_sigma-70-like"/>
</dbReference>
<keyword evidence="9" id="KW-1185">Reference proteome</keyword>
<dbReference type="InterPro" id="IPR036388">
    <property type="entry name" value="WH-like_DNA-bd_sf"/>
</dbReference>
<reference evidence="9" key="1">
    <citation type="submission" date="2016-10" db="EMBL/GenBank/DDBJ databases">
        <authorList>
            <person name="Varghese N."/>
            <person name="Submissions S."/>
        </authorList>
    </citation>
    <scope>NUCLEOTIDE SEQUENCE [LARGE SCALE GENOMIC DNA]</scope>
    <source>
        <strain evidence="9">DSM 22329</strain>
    </source>
</reference>
<feature type="domain" description="RNA polymerase sigma factor 70 region 4 type 2" evidence="7">
    <location>
        <begin position="105"/>
        <end position="156"/>
    </location>
</feature>
<dbReference type="InterPro" id="IPR014325">
    <property type="entry name" value="RNA_pol_sigma-E_actinobac"/>
</dbReference>
<dbReference type="Pfam" id="PF08281">
    <property type="entry name" value="Sigma70_r4_2"/>
    <property type="match status" value="1"/>
</dbReference>
<dbReference type="PANTHER" id="PTHR43133:SF50">
    <property type="entry name" value="ECF RNA POLYMERASE SIGMA FACTOR SIGM"/>
    <property type="match status" value="1"/>
</dbReference>
<dbReference type="InterPro" id="IPR014284">
    <property type="entry name" value="RNA_pol_sigma-70_dom"/>
</dbReference>
<keyword evidence="4" id="KW-0238">DNA-binding</keyword>
<dbReference type="SUPFAM" id="SSF88659">
    <property type="entry name" value="Sigma3 and sigma4 domains of RNA polymerase sigma factors"/>
    <property type="match status" value="1"/>
</dbReference>
<evidence type="ECO:0000259" key="6">
    <source>
        <dbReference type="Pfam" id="PF04542"/>
    </source>
</evidence>
<gene>
    <name evidence="8" type="ORF">SAMN04489867_1445</name>
</gene>
<dbReference type="Pfam" id="PF04542">
    <property type="entry name" value="Sigma70_r2"/>
    <property type="match status" value="1"/>
</dbReference>
<feature type="domain" description="RNA polymerase sigma-70 region 2" evidence="6">
    <location>
        <begin position="13"/>
        <end position="78"/>
    </location>
</feature>
<evidence type="ECO:0000256" key="4">
    <source>
        <dbReference type="ARBA" id="ARBA00023125"/>
    </source>
</evidence>
<dbReference type="GO" id="GO:0016987">
    <property type="term" value="F:sigma factor activity"/>
    <property type="evidence" value="ECO:0007669"/>
    <property type="project" value="UniProtKB-KW"/>
</dbReference>
<keyword evidence="5" id="KW-0804">Transcription</keyword>
<proteinExistence type="inferred from homology"/>
<dbReference type="PANTHER" id="PTHR43133">
    <property type="entry name" value="RNA POLYMERASE ECF-TYPE SIGMA FACTO"/>
    <property type="match status" value="1"/>
</dbReference>
<accession>A0A1H0Q218</accession>
<name>A0A1H0Q218_9MICO</name>
<dbReference type="InterPro" id="IPR013325">
    <property type="entry name" value="RNA_pol_sigma_r2"/>
</dbReference>
<dbReference type="InterPro" id="IPR007627">
    <property type="entry name" value="RNA_pol_sigma70_r2"/>
</dbReference>
<evidence type="ECO:0000256" key="3">
    <source>
        <dbReference type="ARBA" id="ARBA00023082"/>
    </source>
</evidence>
<dbReference type="InterPro" id="IPR013249">
    <property type="entry name" value="RNA_pol_sigma70_r4_t2"/>
</dbReference>
<dbReference type="OrthoDB" id="3688906at2"/>
<dbReference type="RefSeq" id="WP_091783428.1">
    <property type="nucleotide sequence ID" value="NZ_LT629711.1"/>
</dbReference>
<evidence type="ECO:0000313" key="9">
    <source>
        <dbReference type="Proteomes" id="UP000199077"/>
    </source>
</evidence>
<comment type="similarity">
    <text evidence="1">Belongs to the sigma-70 factor family. ECF subfamily.</text>
</comment>
<dbReference type="NCBIfam" id="TIGR02937">
    <property type="entry name" value="sigma70-ECF"/>
    <property type="match status" value="1"/>
</dbReference>
<sequence>MQREVDEEFARYVRARQHRLLRAAFLVCGDVHLAEDLLQGALAKLATRWVRLRDENPDAYVRKILYRDAVSSWRRTRRESLSIFPDLDLPGVESDRSSGTDERVDLVRALGQLTPKQRAVVVLRFFEDRSEADTAEALGVSVGTVKSQTHAALARLRTLLPELAPHLSGSPSSGEETP</sequence>
<evidence type="ECO:0000256" key="2">
    <source>
        <dbReference type="ARBA" id="ARBA00023015"/>
    </source>
</evidence>
<keyword evidence="3" id="KW-0731">Sigma factor</keyword>
<dbReference type="CDD" id="cd06171">
    <property type="entry name" value="Sigma70_r4"/>
    <property type="match status" value="1"/>
</dbReference>
<dbReference type="EMBL" id="LT629711">
    <property type="protein sequence ID" value="SDP11065.1"/>
    <property type="molecule type" value="Genomic_DNA"/>
</dbReference>
<dbReference type="Gene3D" id="1.10.10.10">
    <property type="entry name" value="Winged helix-like DNA-binding domain superfamily/Winged helix DNA-binding domain"/>
    <property type="match status" value="1"/>
</dbReference>
<keyword evidence="2" id="KW-0805">Transcription regulation</keyword>
<dbReference type="SUPFAM" id="SSF88946">
    <property type="entry name" value="Sigma2 domain of RNA polymerase sigma factors"/>
    <property type="match status" value="1"/>
</dbReference>